<organism evidence="1">
    <name type="scientific">Eutreptiella gymnastica</name>
    <dbReference type="NCBI Taxonomy" id="73025"/>
    <lineage>
        <taxon>Eukaryota</taxon>
        <taxon>Discoba</taxon>
        <taxon>Euglenozoa</taxon>
        <taxon>Euglenida</taxon>
        <taxon>Spirocuta</taxon>
        <taxon>Euglenophyceae</taxon>
        <taxon>Eutreptiales</taxon>
        <taxon>Eutreptiaceae</taxon>
        <taxon>Eutreptiella</taxon>
    </lineage>
</organism>
<reference evidence="1" key="1">
    <citation type="submission" date="2021-01" db="EMBL/GenBank/DDBJ databases">
        <authorList>
            <person name="Corre E."/>
            <person name="Pelletier E."/>
            <person name="Niang G."/>
            <person name="Scheremetjew M."/>
            <person name="Finn R."/>
            <person name="Kale V."/>
            <person name="Holt S."/>
            <person name="Cochrane G."/>
            <person name="Meng A."/>
            <person name="Brown T."/>
            <person name="Cohen L."/>
        </authorList>
    </citation>
    <scope>NUCLEOTIDE SEQUENCE</scope>
    <source>
        <strain evidence="1">CCMP1594</strain>
    </source>
</reference>
<dbReference type="Gene3D" id="1.20.1290.10">
    <property type="entry name" value="AhpD-like"/>
    <property type="match status" value="2"/>
</dbReference>
<proteinExistence type="predicted"/>
<dbReference type="InterPro" id="IPR029032">
    <property type="entry name" value="AhpD-like"/>
</dbReference>
<protein>
    <recommendedName>
        <fullName evidence="2">Carboxymuconolactone decarboxylase-like domain-containing protein</fullName>
    </recommendedName>
</protein>
<dbReference type="InterPro" id="IPR052512">
    <property type="entry name" value="4CMD/NDH-1_regulator"/>
</dbReference>
<gene>
    <name evidence="1" type="ORF">EGYM00163_LOCUS35050</name>
</gene>
<evidence type="ECO:0008006" key="2">
    <source>
        <dbReference type="Google" id="ProtNLM"/>
    </source>
</evidence>
<name>A0A7S4G373_9EUGL</name>
<sequence length="500" mass="55558">MQRACRALSQIPSACPLQRGARPFSQALDEQTLRLCTIAGYAAKGNLTQLAKVWEELPEQEHANAHEIVMQNLLYNGLPKTIMALNAITKVGVKDRIIAEDRSVARPKDYFREQGNAAVKELFGYKQVRLQQRLRLLHPAYGQWVTDFGFGRVRSRPGPSQKVRALCELAALGGQFVPPQFRVAIIMTLTAGATLEEVRAVLDTVTDIWGSEQQAAIDSFWSDLTLRRVAERGWDFEKADEDLLRNNEGLHPQSILKEDWSHLFPPEALSPQNWRHPAISSIRPVIGLSDRTRMLALCATNTAHGNLSGLAQAWTYLDPMDHGAGLEVMLGTVLNTGFHRVHNGLLALHSQGVCRDAIQVDREDAILDGEGFTARGEIVLQQIHREKYHQFREQMERLHPDLWLWIVEFLYGQVTGRTCARLSLADRELASLGCMAGLANGSQLGAHMRGALNCGASPQAVRGILDQCGHAAGRPMQAFVDGYWLSFVRTIPSKELAGAR</sequence>
<dbReference type="AlphaFoldDB" id="A0A7S4G373"/>
<dbReference type="PANTHER" id="PTHR33570">
    <property type="entry name" value="4-CARBOXYMUCONOLACTONE DECARBOXYLASE FAMILY PROTEIN"/>
    <property type="match status" value="1"/>
</dbReference>
<accession>A0A7S4G373</accession>
<dbReference type="EMBL" id="HBJA01101723">
    <property type="protein sequence ID" value="CAE0823846.1"/>
    <property type="molecule type" value="Transcribed_RNA"/>
</dbReference>
<dbReference type="SUPFAM" id="SSF69118">
    <property type="entry name" value="AhpD-like"/>
    <property type="match status" value="2"/>
</dbReference>
<evidence type="ECO:0000313" key="1">
    <source>
        <dbReference type="EMBL" id="CAE0823846.1"/>
    </source>
</evidence>
<dbReference type="PANTHER" id="PTHR33570:SF2">
    <property type="entry name" value="CARBOXYMUCONOLACTONE DECARBOXYLASE-LIKE DOMAIN-CONTAINING PROTEIN"/>
    <property type="match status" value="1"/>
</dbReference>